<evidence type="ECO:0000256" key="5">
    <source>
        <dbReference type="ARBA" id="ARBA00022679"/>
    </source>
</evidence>
<dbReference type="InterPro" id="IPR029063">
    <property type="entry name" value="SAM-dependent_MTases_sf"/>
</dbReference>
<accession>A0ABV7VWQ8</accession>
<evidence type="ECO:0000256" key="4">
    <source>
        <dbReference type="ARBA" id="ARBA00022603"/>
    </source>
</evidence>
<feature type="compositionally biased region" description="Pro residues" evidence="9">
    <location>
        <begin position="7"/>
        <end position="35"/>
    </location>
</feature>
<comment type="similarity">
    <text evidence="8">Belongs to the methyltransferase superfamily.</text>
</comment>
<protein>
    <recommendedName>
        <fullName evidence="3 8">Malonyl-[acyl-carrier protein] O-methyltransferase</fullName>
        <shortName evidence="8">Malonyl-ACP O-methyltransferase</shortName>
        <ecNumber evidence="3 8">2.1.1.197</ecNumber>
    </recommendedName>
    <alternativeName>
        <fullName evidence="8">Biotin synthesis protein BioC</fullName>
    </alternativeName>
</protein>
<dbReference type="InterPro" id="IPR013216">
    <property type="entry name" value="Methyltransf_11"/>
</dbReference>
<dbReference type="PANTHER" id="PTHR13090:SF1">
    <property type="entry name" value="ARGININE-HYDROXYLASE NDUFAF5, MITOCHONDRIAL"/>
    <property type="match status" value="1"/>
</dbReference>
<comment type="function">
    <text evidence="8">Converts the free carboxyl group of a malonyl-thioester to its methyl ester by transfer of a methyl group from S-adenosyl-L-methionine (SAM). It allows to synthesize pimeloyl-ACP via the fatty acid synthetic pathway.</text>
</comment>
<dbReference type="CDD" id="cd02440">
    <property type="entry name" value="AdoMet_MTases"/>
    <property type="match status" value="1"/>
</dbReference>
<keyword evidence="5 8" id="KW-0808">Transferase</keyword>
<keyword evidence="12" id="KW-1185">Reference proteome</keyword>
<reference evidence="12" key="1">
    <citation type="journal article" date="2019" name="Int. J. Syst. Evol. Microbiol.">
        <title>The Global Catalogue of Microorganisms (GCM) 10K type strain sequencing project: providing services to taxonomists for standard genome sequencing and annotation.</title>
        <authorList>
            <consortium name="The Broad Institute Genomics Platform"/>
            <consortium name="The Broad Institute Genome Sequencing Center for Infectious Disease"/>
            <person name="Wu L."/>
            <person name="Ma J."/>
        </authorList>
    </citation>
    <scope>NUCLEOTIDE SEQUENCE [LARGE SCALE GENOMIC DNA]</scope>
    <source>
        <strain evidence="12">KCTC 42424</strain>
    </source>
</reference>
<gene>
    <name evidence="8 11" type="primary">bioC</name>
    <name evidence="11" type="ORF">ACFOMG_13785</name>
</gene>
<keyword evidence="6 8" id="KW-0949">S-adenosyl-L-methionine</keyword>
<dbReference type="Gene3D" id="3.40.50.150">
    <property type="entry name" value="Vaccinia Virus protein VP39"/>
    <property type="match status" value="1"/>
</dbReference>
<evidence type="ECO:0000259" key="10">
    <source>
        <dbReference type="Pfam" id="PF08241"/>
    </source>
</evidence>
<comment type="caution">
    <text evidence="11">The sequence shown here is derived from an EMBL/GenBank/DDBJ whole genome shotgun (WGS) entry which is preliminary data.</text>
</comment>
<comment type="catalytic activity">
    <reaction evidence="1 8">
        <text>malonyl-[ACP] + S-adenosyl-L-methionine = malonyl-[ACP] methyl ester + S-adenosyl-L-homocysteine</text>
        <dbReference type="Rhea" id="RHEA:17105"/>
        <dbReference type="Rhea" id="RHEA-COMP:9623"/>
        <dbReference type="Rhea" id="RHEA-COMP:9954"/>
        <dbReference type="ChEBI" id="CHEBI:57856"/>
        <dbReference type="ChEBI" id="CHEBI:59789"/>
        <dbReference type="ChEBI" id="CHEBI:78449"/>
        <dbReference type="ChEBI" id="CHEBI:78845"/>
        <dbReference type="EC" id="2.1.1.197"/>
    </reaction>
</comment>
<evidence type="ECO:0000313" key="11">
    <source>
        <dbReference type="EMBL" id="MFC3681171.1"/>
    </source>
</evidence>
<evidence type="ECO:0000256" key="1">
    <source>
        <dbReference type="ARBA" id="ARBA00000852"/>
    </source>
</evidence>
<name>A0ABV7VWQ8_9GAMM</name>
<evidence type="ECO:0000256" key="3">
    <source>
        <dbReference type="ARBA" id="ARBA00012327"/>
    </source>
</evidence>
<dbReference type="GO" id="GO:0032259">
    <property type="term" value="P:methylation"/>
    <property type="evidence" value="ECO:0007669"/>
    <property type="project" value="UniProtKB-KW"/>
</dbReference>
<keyword evidence="7 8" id="KW-0093">Biotin biosynthesis</keyword>
<organism evidence="11 12">
    <name type="scientific">Bacterioplanoides pacificum</name>
    <dbReference type="NCBI Taxonomy" id="1171596"/>
    <lineage>
        <taxon>Bacteria</taxon>
        <taxon>Pseudomonadati</taxon>
        <taxon>Pseudomonadota</taxon>
        <taxon>Gammaproteobacteria</taxon>
        <taxon>Oceanospirillales</taxon>
        <taxon>Oceanospirillaceae</taxon>
        <taxon>Bacterioplanoides</taxon>
    </lineage>
</organism>
<evidence type="ECO:0000256" key="9">
    <source>
        <dbReference type="SAM" id="MobiDB-lite"/>
    </source>
</evidence>
<comment type="pathway">
    <text evidence="2 8">Cofactor biosynthesis; biotin biosynthesis.</text>
</comment>
<dbReference type="SUPFAM" id="SSF53335">
    <property type="entry name" value="S-adenosyl-L-methionine-dependent methyltransferases"/>
    <property type="match status" value="1"/>
</dbReference>
<feature type="compositionally biased region" description="Polar residues" evidence="9">
    <location>
        <begin position="39"/>
        <end position="49"/>
    </location>
</feature>
<dbReference type="InterPro" id="IPR011814">
    <property type="entry name" value="BioC"/>
</dbReference>
<proteinExistence type="inferred from homology"/>
<evidence type="ECO:0000313" key="12">
    <source>
        <dbReference type="Proteomes" id="UP001595722"/>
    </source>
</evidence>
<dbReference type="InterPro" id="IPR050602">
    <property type="entry name" value="Malonyl-ACP_OMT"/>
</dbReference>
<dbReference type="PANTHER" id="PTHR13090">
    <property type="entry name" value="ARGININE-HYDROXYLASE NDUFAF5, MITOCHONDRIAL"/>
    <property type="match status" value="1"/>
</dbReference>
<dbReference type="Proteomes" id="UP001595722">
    <property type="component" value="Unassembled WGS sequence"/>
</dbReference>
<dbReference type="EC" id="2.1.1.197" evidence="3 8"/>
<dbReference type="EMBL" id="JBHRYB010000013">
    <property type="protein sequence ID" value="MFC3681171.1"/>
    <property type="molecule type" value="Genomic_DNA"/>
</dbReference>
<evidence type="ECO:0000256" key="7">
    <source>
        <dbReference type="ARBA" id="ARBA00022756"/>
    </source>
</evidence>
<evidence type="ECO:0000256" key="8">
    <source>
        <dbReference type="HAMAP-Rule" id="MF_00835"/>
    </source>
</evidence>
<dbReference type="Pfam" id="PF08241">
    <property type="entry name" value="Methyltransf_11"/>
    <property type="match status" value="1"/>
</dbReference>
<evidence type="ECO:0000256" key="2">
    <source>
        <dbReference type="ARBA" id="ARBA00004746"/>
    </source>
</evidence>
<dbReference type="GO" id="GO:0102130">
    <property type="term" value="F:malonyl-CoA methyltransferase activity"/>
    <property type="evidence" value="ECO:0007669"/>
    <property type="project" value="UniProtKB-EC"/>
</dbReference>
<feature type="region of interest" description="Disordered" evidence="9">
    <location>
        <begin position="1"/>
        <end position="54"/>
    </location>
</feature>
<keyword evidence="4 8" id="KW-0489">Methyltransferase</keyword>
<dbReference type="RefSeq" id="WP_376867418.1">
    <property type="nucleotide sequence ID" value="NZ_JBHRYB010000013.1"/>
</dbReference>
<feature type="domain" description="Methyltransferase type 11" evidence="10">
    <location>
        <begin position="82"/>
        <end position="180"/>
    </location>
</feature>
<evidence type="ECO:0000256" key="6">
    <source>
        <dbReference type="ARBA" id="ARBA00022691"/>
    </source>
</evidence>
<dbReference type="HAMAP" id="MF_00835">
    <property type="entry name" value="BioC"/>
    <property type="match status" value="1"/>
</dbReference>
<dbReference type="NCBIfam" id="TIGR02072">
    <property type="entry name" value="BioC"/>
    <property type="match status" value="1"/>
</dbReference>
<sequence>MNSQVSPLPPRCSQPQPQQPQPQQPQPQQPQPQQPQPQRNKQQVAQQFSRAAHSYDQAATIQQQAIEQLIQRMPNQLGGHWLDIGCGTGAAFDPLLKRGVEHLSGVDLAEGMLQFINLQQASHWHRQPITTVLADADELPFNNNSCDGIFSSLMLQWSEHPQRTLSEWQRVVKPGGLIAIATLLPGTHQQMRDAWQQIDQRPHVNRFTPRQQLLTVCQQLQLDIVSEQQQCLTEHYPSLTDLLRGLKAIGATNVNTGRKSGLGGRAALQQLNQMYPRTQTGQLPLSYQVYWLLLRKPALAF</sequence>